<dbReference type="GeneID" id="9591994"/>
<sequence length="177" mass="19008">MFAAAFAFLSAVAFADATQVKSVKAGNDPIRQQGNWTLHDIASSAIILEDAPADAPSKLSASLILDEFRMQCPYGDHVGALIPVEGASPKQYTLQFVKDDAQLPDGAIKDGWFQSDATDDLSHPDLQKLGNSKVGENGIFDVVDGNFDFPALTWVEKSADAGEGFEILVDYSHDLTC</sequence>
<evidence type="ECO:0000313" key="3">
    <source>
        <dbReference type="Proteomes" id="UP000007431"/>
    </source>
</evidence>
<dbReference type="HOGENOM" id="CLU_127819_0_0_1"/>
<organism evidence="3">
    <name type="scientific">Schizophyllum commune (strain H4-8 / FGSC 9210)</name>
    <name type="common">Split gill fungus</name>
    <dbReference type="NCBI Taxonomy" id="578458"/>
    <lineage>
        <taxon>Eukaryota</taxon>
        <taxon>Fungi</taxon>
        <taxon>Dikarya</taxon>
        <taxon>Basidiomycota</taxon>
        <taxon>Agaricomycotina</taxon>
        <taxon>Agaricomycetes</taxon>
        <taxon>Agaricomycetidae</taxon>
        <taxon>Agaricales</taxon>
        <taxon>Schizophyllaceae</taxon>
        <taxon>Schizophyllum</taxon>
    </lineage>
</organism>
<name>D8QEY9_SCHCM</name>
<accession>D8QEY9</accession>
<reference evidence="2 3" key="1">
    <citation type="journal article" date="2010" name="Nat. Biotechnol.">
        <title>Genome sequence of the model mushroom Schizophyllum commune.</title>
        <authorList>
            <person name="Ohm R.A."/>
            <person name="de Jong J.F."/>
            <person name="Lugones L.G."/>
            <person name="Aerts A."/>
            <person name="Kothe E."/>
            <person name="Stajich J.E."/>
            <person name="de Vries R.P."/>
            <person name="Record E."/>
            <person name="Levasseur A."/>
            <person name="Baker S.E."/>
            <person name="Bartholomew K.A."/>
            <person name="Coutinho P.M."/>
            <person name="Erdmann S."/>
            <person name="Fowler T.J."/>
            <person name="Gathman A.C."/>
            <person name="Lombard V."/>
            <person name="Henrissat B."/>
            <person name="Knabe N."/>
            <person name="Kuees U."/>
            <person name="Lilly W.W."/>
            <person name="Lindquist E."/>
            <person name="Lucas S."/>
            <person name="Magnuson J.K."/>
            <person name="Piumi F."/>
            <person name="Raudaskoski M."/>
            <person name="Salamov A."/>
            <person name="Schmutz J."/>
            <person name="Schwarze F.W.M.R."/>
            <person name="vanKuyk P.A."/>
            <person name="Horton J.S."/>
            <person name="Grigoriev I.V."/>
            <person name="Woesten H.A.B."/>
        </authorList>
    </citation>
    <scope>NUCLEOTIDE SEQUENCE [LARGE SCALE GENOMIC DNA]</scope>
    <source>
        <strain evidence="3">H4-8 / FGSC 9210</strain>
    </source>
</reference>
<dbReference type="AlphaFoldDB" id="D8QEY9"/>
<dbReference type="VEuPathDB" id="FungiDB:SCHCODRAFT_01192497"/>
<dbReference type="RefSeq" id="XP_003027939.1">
    <property type="nucleotide sequence ID" value="XM_003027893.1"/>
</dbReference>
<evidence type="ECO:0000313" key="2">
    <source>
        <dbReference type="EMBL" id="EFI93036.1"/>
    </source>
</evidence>
<protein>
    <submittedName>
        <fullName evidence="2">Uncharacterized protein</fullName>
    </submittedName>
</protein>
<keyword evidence="1" id="KW-0732">Signal</keyword>
<dbReference type="Proteomes" id="UP000007431">
    <property type="component" value="Unassembled WGS sequence"/>
</dbReference>
<evidence type="ECO:0000256" key="1">
    <source>
        <dbReference type="SAM" id="SignalP"/>
    </source>
</evidence>
<feature type="chain" id="PRO_5003120828" evidence="1">
    <location>
        <begin position="18"/>
        <end position="177"/>
    </location>
</feature>
<dbReference type="InParanoid" id="D8QEY9"/>
<gene>
    <name evidence="2" type="ORF">SCHCODRAFT_237270</name>
</gene>
<feature type="signal peptide" evidence="1">
    <location>
        <begin position="1"/>
        <end position="17"/>
    </location>
</feature>
<dbReference type="EMBL" id="GL377311">
    <property type="protein sequence ID" value="EFI93036.1"/>
    <property type="molecule type" value="Genomic_DNA"/>
</dbReference>
<keyword evidence="3" id="KW-1185">Reference proteome</keyword>
<dbReference type="KEGG" id="scm:SCHCO_01192497"/>
<proteinExistence type="predicted"/>